<comment type="caution">
    <text evidence="1">The sequence shown here is derived from an EMBL/GenBank/DDBJ whole genome shotgun (WGS) entry which is preliminary data.</text>
</comment>
<dbReference type="EMBL" id="WXXV01000006">
    <property type="protein sequence ID" value="MBE7695027.1"/>
    <property type="molecule type" value="Genomic_DNA"/>
</dbReference>
<keyword evidence="2" id="KW-1185">Reference proteome</keyword>
<protein>
    <submittedName>
        <fullName evidence="1">Uncharacterized protein</fullName>
    </submittedName>
</protein>
<gene>
    <name evidence="1" type="ORF">F7645_06270</name>
</gene>
<dbReference type="RefSeq" id="WP_101954933.1">
    <property type="nucleotide sequence ID" value="NZ_JAJHTL010000007.1"/>
</dbReference>
<proteinExistence type="predicted"/>
<organism evidence="1 2">
    <name type="scientific">Tenacibaculum finnmarkense genomovar finnmarkense</name>
    <dbReference type="NCBI Taxonomy" id="1458503"/>
    <lineage>
        <taxon>Bacteria</taxon>
        <taxon>Pseudomonadati</taxon>
        <taxon>Bacteroidota</taxon>
        <taxon>Flavobacteriia</taxon>
        <taxon>Flavobacteriales</taxon>
        <taxon>Flavobacteriaceae</taxon>
        <taxon>Tenacibaculum</taxon>
        <taxon>Tenacibaculum finnmarkense</taxon>
    </lineage>
</organism>
<dbReference type="Proteomes" id="UP000806077">
    <property type="component" value="Unassembled WGS sequence"/>
</dbReference>
<dbReference type="AlphaFoldDB" id="A0AAP1RFE0"/>
<sequence length="69" mass="7813">MKSLFLGLAFLLASFSGTTDVEKTVAEEFICSHWVEVNVECDNSFSLYIDDQTTTEVLEDAWHFSQGRC</sequence>
<accession>A0AAP1RFE0</accession>
<reference evidence="1 2" key="1">
    <citation type="journal article" date="2020" name="Int. J. Syst. Evol. Microbiol.">
        <title>Tenacibaculum piscium sp. nov., isolated from skin ulcers of sea-farmed fish, and description of Tenacibaculum finnmarkense sp. nov. with subdivision into genomovars finnmarkense and ulcerans.</title>
        <authorList>
            <person name="Olsen A.B."/>
            <person name="Spilsberg B."/>
            <person name="Nilsen H.K."/>
            <person name="Lagesen K."/>
            <person name="Gulla S."/>
            <person name="Avendano-Herrera R."/>
            <person name="Irgang R."/>
            <person name="Duchaud E."/>
            <person name="Colquhoun D.J."/>
        </authorList>
    </citation>
    <scope>NUCLEOTIDE SEQUENCE [LARGE SCALE GENOMIC DNA]</scope>
    <source>
        <strain evidence="1 2">TNO037</strain>
    </source>
</reference>
<evidence type="ECO:0000313" key="1">
    <source>
        <dbReference type="EMBL" id="MBE7695027.1"/>
    </source>
</evidence>
<evidence type="ECO:0000313" key="2">
    <source>
        <dbReference type="Proteomes" id="UP000806077"/>
    </source>
</evidence>
<name>A0AAP1RFE0_9FLAO</name>